<keyword evidence="19" id="KW-1133">Transmembrane helix</keyword>
<comment type="caution">
    <text evidence="21">The sequence shown here is derived from an EMBL/GenBank/DDBJ whole genome shotgun (WGS) entry which is preliminary data.</text>
</comment>
<comment type="subcellular location">
    <subcellularLocation>
        <location evidence="2">Cell inner membrane</location>
        <topology evidence="2">Peripheral membrane protein</topology>
    </subcellularLocation>
</comment>
<evidence type="ECO:0000256" key="16">
    <source>
        <dbReference type="ARBA" id="ARBA00023315"/>
    </source>
</evidence>
<feature type="domain" description="Phospholipid/glycerol acyltransferase" evidence="20">
    <location>
        <begin position="66"/>
        <end position="180"/>
    </location>
</feature>
<name>A0A4U7BST3_9BACT</name>
<evidence type="ECO:0000256" key="10">
    <source>
        <dbReference type="ARBA" id="ARBA00022519"/>
    </source>
</evidence>
<gene>
    <name evidence="21" type="ORF">CQA69_01145</name>
</gene>
<comment type="domain">
    <text evidence="18">The HXXXXD motif is essential for acyltransferase activity and may constitute the binding site for the phosphate moiety of the glycerol-3-phosphate.</text>
</comment>
<evidence type="ECO:0000256" key="1">
    <source>
        <dbReference type="ARBA" id="ARBA00001141"/>
    </source>
</evidence>
<dbReference type="NCBIfam" id="TIGR00530">
    <property type="entry name" value="AGP_acyltrn"/>
    <property type="match status" value="1"/>
</dbReference>
<evidence type="ECO:0000259" key="20">
    <source>
        <dbReference type="SMART" id="SM00563"/>
    </source>
</evidence>
<evidence type="ECO:0000256" key="4">
    <source>
        <dbReference type="ARBA" id="ARBA00005189"/>
    </source>
</evidence>
<dbReference type="InterPro" id="IPR002123">
    <property type="entry name" value="Plipid/glycerol_acylTrfase"/>
</dbReference>
<evidence type="ECO:0000256" key="17">
    <source>
        <dbReference type="ARBA" id="ARBA00037183"/>
    </source>
</evidence>
<evidence type="ECO:0000256" key="9">
    <source>
        <dbReference type="ARBA" id="ARBA00022516"/>
    </source>
</evidence>
<evidence type="ECO:0000256" key="18">
    <source>
        <dbReference type="RuleBase" id="RU361267"/>
    </source>
</evidence>
<evidence type="ECO:0000256" key="15">
    <source>
        <dbReference type="ARBA" id="ARBA00023264"/>
    </source>
</evidence>
<dbReference type="GO" id="GO:0006654">
    <property type="term" value="P:phosphatidic acid biosynthetic process"/>
    <property type="evidence" value="ECO:0007669"/>
    <property type="project" value="TreeGrafter"/>
</dbReference>
<keyword evidence="14 18" id="KW-0594">Phospholipid biosynthesis</keyword>
<dbReference type="AlphaFoldDB" id="A0A4U7BST3"/>
<dbReference type="EC" id="2.3.1.51" evidence="6 18"/>
<protein>
    <recommendedName>
        <fullName evidence="7 18">1-acyl-sn-glycerol-3-phosphate acyltransferase</fullName>
        <ecNumber evidence="6 18">2.3.1.51</ecNumber>
    </recommendedName>
</protein>
<evidence type="ECO:0000256" key="6">
    <source>
        <dbReference type="ARBA" id="ARBA00013211"/>
    </source>
</evidence>
<accession>A0A4U7BST3</accession>
<dbReference type="PANTHER" id="PTHR10434:SF59">
    <property type="entry name" value="1-ACYL-SN-GLYCEROL-3-PHOSPHATE ACYLTRANSFERASE"/>
    <property type="match status" value="1"/>
</dbReference>
<dbReference type="SUPFAM" id="SSF69593">
    <property type="entry name" value="Glycerol-3-phosphate (1)-acyltransferase"/>
    <property type="match status" value="1"/>
</dbReference>
<dbReference type="PANTHER" id="PTHR10434">
    <property type="entry name" value="1-ACYL-SN-GLYCEROL-3-PHOSPHATE ACYLTRANSFERASE"/>
    <property type="match status" value="1"/>
</dbReference>
<dbReference type="SMART" id="SM00563">
    <property type="entry name" value="PlsC"/>
    <property type="match status" value="1"/>
</dbReference>
<keyword evidence="16 18" id="KW-0012">Acyltransferase</keyword>
<evidence type="ECO:0000256" key="12">
    <source>
        <dbReference type="ARBA" id="ARBA00023098"/>
    </source>
</evidence>
<dbReference type="RefSeq" id="WP_137620005.1">
    <property type="nucleotide sequence ID" value="NZ_NXLZ01000001.1"/>
</dbReference>
<evidence type="ECO:0000256" key="7">
    <source>
        <dbReference type="ARBA" id="ARBA00016139"/>
    </source>
</evidence>
<sequence>MKIYKKIKALYFWIFFIFSILIVVCCFCFVNSQNTLWKIRRIWAKFQKYTIFYKTELVGEFNPSANMILMNHQSALDIIALEDLYPKNLCWIAKKELGEIPLFKITIKKPKLLCIDRKNPRDLVRVLKEAKARLNENRVLAIFPEGTRSKTAKMLKFQSGAKVLAEKLNLKVQPILIVDSANILDTKSFSVGSGGILRIICMDLVDTSDERWLESTRKKMQEILDQERIKLCSI</sequence>
<feature type="transmembrane region" description="Helical" evidence="19">
    <location>
        <begin position="12"/>
        <end position="32"/>
    </location>
</feature>
<dbReference type="EMBL" id="NXLZ01000001">
    <property type="protein sequence ID" value="TKX32146.1"/>
    <property type="molecule type" value="Genomic_DNA"/>
</dbReference>
<proteinExistence type="inferred from homology"/>
<dbReference type="Proteomes" id="UP000308838">
    <property type="component" value="Unassembled WGS sequence"/>
</dbReference>
<comment type="pathway">
    <text evidence="3">Phospholipid metabolism; CDP-diacylglycerol biosynthesis; CDP-diacylglycerol from sn-glycerol 3-phosphate: step 2/3.</text>
</comment>
<dbReference type="Pfam" id="PF01553">
    <property type="entry name" value="Acyltransferase"/>
    <property type="match status" value="1"/>
</dbReference>
<dbReference type="InterPro" id="IPR004552">
    <property type="entry name" value="AGP_acyltrans"/>
</dbReference>
<comment type="catalytic activity">
    <reaction evidence="1 18">
        <text>a 1-acyl-sn-glycero-3-phosphate + an acyl-CoA = a 1,2-diacyl-sn-glycero-3-phosphate + CoA</text>
        <dbReference type="Rhea" id="RHEA:19709"/>
        <dbReference type="ChEBI" id="CHEBI:57287"/>
        <dbReference type="ChEBI" id="CHEBI:57970"/>
        <dbReference type="ChEBI" id="CHEBI:58342"/>
        <dbReference type="ChEBI" id="CHEBI:58608"/>
        <dbReference type="EC" id="2.3.1.51"/>
    </reaction>
</comment>
<keyword evidence="15 18" id="KW-1208">Phospholipid metabolism</keyword>
<evidence type="ECO:0000256" key="14">
    <source>
        <dbReference type="ARBA" id="ARBA00023209"/>
    </source>
</evidence>
<keyword evidence="11 18" id="KW-0808">Transferase</keyword>
<dbReference type="OrthoDB" id="9809618at2"/>
<keyword evidence="12 18" id="KW-0443">Lipid metabolism</keyword>
<dbReference type="UniPathway" id="UPA00557">
    <property type="reaction ID" value="UER00613"/>
</dbReference>
<evidence type="ECO:0000313" key="22">
    <source>
        <dbReference type="Proteomes" id="UP000308838"/>
    </source>
</evidence>
<dbReference type="GO" id="GO:0005886">
    <property type="term" value="C:plasma membrane"/>
    <property type="evidence" value="ECO:0007669"/>
    <property type="project" value="UniProtKB-SubCell"/>
</dbReference>
<keyword evidence="10" id="KW-0997">Cell inner membrane</keyword>
<evidence type="ECO:0000256" key="19">
    <source>
        <dbReference type="SAM" id="Phobius"/>
    </source>
</evidence>
<evidence type="ECO:0000256" key="5">
    <source>
        <dbReference type="ARBA" id="ARBA00008655"/>
    </source>
</evidence>
<evidence type="ECO:0000256" key="3">
    <source>
        <dbReference type="ARBA" id="ARBA00004728"/>
    </source>
</evidence>
<dbReference type="GO" id="GO:0003841">
    <property type="term" value="F:1-acylglycerol-3-phosphate O-acyltransferase activity"/>
    <property type="evidence" value="ECO:0007669"/>
    <property type="project" value="UniProtKB-UniRule"/>
</dbReference>
<organism evidence="21 22">
    <name type="scientific">Campylobacter estrildidarum</name>
    <dbReference type="NCBI Taxonomy" id="2510189"/>
    <lineage>
        <taxon>Bacteria</taxon>
        <taxon>Pseudomonadati</taxon>
        <taxon>Campylobacterota</taxon>
        <taxon>Epsilonproteobacteria</taxon>
        <taxon>Campylobacterales</taxon>
        <taxon>Campylobacteraceae</taxon>
        <taxon>Campylobacter</taxon>
    </lineage>
</organism>
<reference evidence="21 22" key="1">
    <citation type="submission" date="2018-05" db="EMBL/GenBank/DDBJ databases">
        <title>Novel Campyloabacter and Helicobacter Species and Strains.</title>
        <authorList>
            <person name="Mannion A.J."/>
            <person name="Shen Z."/>
            <person name="Fox J.G."/>
        </authorList>
    </citation>
    <scope>NUCLEOTIDE SEQUENCE [LARGE SCALE GENOMIC DNA]</scope>
    <source>
        <strain evidence="22">MIT17-664</strain>
    </source>
</reference>
<comment type="pathway">
    <text evidence="4">Lipid metabolism.</text>
</comment>
<evidence type="ECO:0000256" key="11">
    <source>
        <dbReference type="ARBA" id="ARBA00022679"/>
    </source>
</evidence>
<evidence type="ECO:0000256" key="13">
    <source>
        <dbReference type="ARBA" id="ARBA00023136"/>
    </source>
</evidence>
<evidence type="ECO:0000256" key="2">
    <source>
        <dbReference type="ARBA" id="ARBA00004417"/>
    </source>
</evidence>
<evidence type="ECO:0000256" key="8">
    <source>
        <dbReference type="ARBA" id="ARBA00022475"/>
    </source>
</evidence>
<keyword evidence="9 18" id="KW-0444">Lipid biosynthesis</keyword>
<keyword evidence="19" id="KW-0812">Transmembrane</keyword>
<keyword evidence="22" id="KW-1185">Reference proteome</keyword>
<keyword evidence="8" id="KW-1003">Cell membrane</keyword>
<evidence type="ECO:0000313" key="21">
    <source>
        <dbReference type="EMBL" id="TKX32146.1"/>
    </source>
</evidence>
<dbReference type="CDD" id="cd07989">
    <property type="entry name" value="LPLAT_AGPAT-like"/>
    <property type="match status" value="1"/>
</dbReference>
<comment type="similarity">
    <text evidence="5 18">Belongs to the 1-acyl-sn-glycerol-3-phosphate acyltransferase family.</text>
</comment>
<dbReference type="GO" id="GO:0016024">
    <property type="term" value="P:CDP-diacylglycerol biosynthetic process"/>
    <property type="evidence" value="ECO:0007669"/>
    <property type="project" value="UniProtKB-UniPathway"/>
</dbReference>
<comment type="function">
    <text evidence="17">Converts lysophosphatidic acid (LPA) into phosphatidic acid by incorporating acyl moiety at the 2 position.</text>
</comment>
<keyword evidence="13 19" id="KW-0472">Membrane</keyword>